<dbReference type="Pfam" id="PF01248">
    <property type="entry name" value="Ribosomal_L7Ae"/>
    <property type="match status" value="1"/>
</dbReference>
<proteinExistence type="predicted"/>
<organism evidence="3 4">
    <name type="scientific">Aquifex aeolicus</name>
    <dbReference type="NCBI Taxonomy" id="63363"/>
    <lineage>
        <taxon>Bacteria</taxon>
        <taxon>Pseudomonadati</taxon>
        <taxon>Aquificota</taxon>
        <taxon>Aquificia</taxon>
        <taxon>Aquificales</taxon>
        <taxon>Aquificaceae</taxon>
        <taxon>Aquifex</taxon>
    </lineage>
</organism>
<accession>A0A9D0YPS5</accession>
<evidence type="ECO:0000256" key="1">
    <source>
        <dbReference type="SAM" id="MobiDB-lite"/>
    </source>
</evidence>
<name>A0A9D0YPS5_AQUAO</name>
<evidence type="ECO:0000313" key="3">
    <source>
        <dbReference type="EMBL" id="HIP98673.1"/>
    </source>
</evidence>
<protein>
    <recommendedName>
        <fullName evidence="2">Ribosomal protein eL8/eL30/eS12/Gadd45 domain-containing protein</fullName>
    </recommendedName>
</protein>
<dbReference type="EMBL" id="DQVE01000050">
    <property type="protein sequence ID" value="HIP98673.1"/>
    <property type="molecule type" value="Genomic_DNA"/>
</dbReference>
<evidence type="ECO:0000313" key="4">
    <source>
        <dbReference type="Proteomes" id="UP000606463"/>
    </source>
</evidence>
<evidence type="ECO:0000259" key="2">
    <source>
        <dbReference type="Pfam" id="PF01248"/>
    </source>
</evidence>
<sequence>TLAHRIGKVYFGLKTAKELVSRGYKGFVILSKDVSPRVEREVFFMRRKGYNIYKIPIDKTELASWFDKRVVGVLFLPNTRLTFKIEKLLREYEKILPPLRGLKNGEVSSLETKGIRRAVRNRLQRIKKNSEGEFRIVRKGKYQSYGRFKTNYRPNSGCSKSSSSYGAGGERGSFRPKRGKGRKERGSEKRGRAGGTHGRGEKTKGIDGAP</sequence>
<feature type="compositionally biased region" description="Basic and acidic residues" evidence="1">
    <location>
        <begin position="198"/>
        <end position="210"/>
    </location>
</feature>
<feature type="compositionally biased region" description="Basic residues" evidence="1">
    <location>
        <begin position="174"/>
        <end position="183"/>
    </location>
</feature>
<dbReference type="SUPFAM" id="SSF55315">
    <property type="entry name" value="L30e-like"/>
    <property type="match status" value="1"/>
</dbReference>
<feature type="compositionally biased region" description="Low complexity" evidence="1">
    <location>
        <begin position="156"/>
        <end position="165"/>
    </location>
</feature>
<feature type="region of interest" description="Disordered" evidence="1">
    <location>
        <begin position="147"/>
        <end position="210"/>
    </location>
</feature>
<dbReference type="InterPro" id="IPR029064">
    <property type="entry name" value="Ribosomal_eL30-like_sf"/>
</dbReference>
<dbReference type="InterPro" id="IPR004038">
    <property type="entry name" value="Ribosomal_eL8/eL30/eS12/Gad45"/>
</dbReference>
<comment type="caution">
    <text evidence="3">The sequence shown here is derived from an EMBL/GenBank/DDBJ whole genome shotgun (WGS) entry which is preliminary data.</text>
</comment>
<feature type="non-terminal residue" evidence="3">
    <location>
        <position position="1"/>
    </location>
</feature>
<dbReference type="Proteomes" id="UP000606463">
    <property type="component" value="Unassembled WGS sequence"/>
</dbReference>
<gene>
    <name evidence="3" type="ORF">EYH37_04855</name>
</gene>
<reference evidence="3" key="1">
    <citation type="journal article" date="2020" name="ISME J.">
        <title>Gammaproteobacteria mediating utilization of methyl-, sulfur- and petroleum organic compounds in deep ocean hydrothermal plumes.</title>
        <authorList>
            <person name="Zhou Z."/>
            <person name="Liu Y."/>
            <person name="Pan J."/>
            <person name="Cron B.R."/>
            <person name="Toner B.M."/>
            <person name="Anantharaman K."/>
            <person name="Breier J.A."/>
            <person name="Dick G.J."/>
            <person name="Li M."/>
        </authorList>
    </citation>
    <scope>NUCLEOTIDE SEQUENCE</scope>
    <source>
        <strain evidence="3">SZUA-1501</strain>
    </source>
</reference>
<dbReference type="AlphaFoldDB" id="A0A9D0YPS5"/>
<dbReference type="Gene3D" id="3.30.1330.30">
    <property type="match status" value="1"/>
</dbReference>
<feature type="domain" description="Ribosomal protein eL8/eL30/eS12/Gadd45" evidence="2">
    <location>
        <begin position="3"/>
        <end position="73"/>
    </location>
</feature>